<comment type="similarity">
    <text evidence="3">Belongs to the UDP-glycosyltransferase family.</text>
</comment>
<dbReference type="SUPFAM" id="SSF53756">
    <property type="entry name" value="UDP-Glycosyltransferase/glycogen phosphorylase"/>
    <property type="match status" value="1"/>
</dbReference>
<dbReference type="OrthoDB" id="5835829at2759"/>
<keyword evidence="6" id="KW-1185">Reference proteome</keyword>
<dbReference type="Pfam" id="PF00201">
    <property type="entry name" value="UDPGT"/>
    <property type="match status" value="1"/>
</dbReference>
<dbReference type="CDD" id="cd03784">
    <property type="entry name" value="GT1_Gtf-like"/>
    <property type="match status" value="1"/>
</dbReference>
<dbReference type="AlphaFoldDB" id="A0A813H9Z4"/>
<dbReference type="InterPro" id="IPR050271">
    <property type="entry name" value="UDP-glycosyltransferase"/>
</dbReference>
<protein>
    <submittedName>
        <fullName evidence="5">Uncharacterized protein</fullName>
    </submittedName>
</protein>
<keyword evidence="2 3" id="KW-0808">Transferase</keyword>
<comment type="caution">
    <text evidence="5">The sequence shown here is derived from an EMBL/GenBank/DDBJ whole genome shotgun (WGS) entry which is preliminary data.</text>
</comment>
<feature type="region of interest" description="Disordered" evidence="4">
    <location>
        <begin position="490"/>
        <end position="511"/>
    </location>
</feature>
<name>A0A813H9Z4_POLGL</name>
<evidence type="ECO:0000256" key="1">
    <source>
        <dbReference type="ARBA" id="ARBA00022676"/>
    </source>
</evidence>
<dbReference type="PANTHER" id="PTHR48043">
    <property type="entry name" value="EG:EG0003.4 PROTEIN-RELATED"/>
    <property type="match status" value="1"/>
</dbReference>
<accession>A0A813H9Z4</accession>
<keyword evidence="1 3" id="KW-0328">Glycosyltransferase</keyword>
<dbReference type="InterPro" id="IPR002213">
    <property type="entry name" value="UDP_glucos_trans"/>
</dbReference>
<dbReference type="Proteomes" id="UP000654075">
    <property type="component" value="Unassembled WGS sequence"/>
</dbReference>
<reference evidence="5" key="1">
    <citation type="submission" date="2021-02" db="EMBL/GenBank/DDBJ databases">
        <authorList>
            <person name="Dougan E. K."/>
            <person name="Rhodes N."/>
            <person name="Thang M."/>
            <person name="Chan C."/>
        </authorList>
    </citation>
    <scope>NUCLEOTIDE SEQUENCE</scope>
</reference>
<proteinExistence type="inferred from homology"/>
<evidence type="ECO:0000313" key="5">
    <source>
        <dbReference type="EMBL" id="CAE8634946.1"/>
    </source>
</evidence>
<dbReference type="PROSITE" id="PS00375">
    <property type="entry name" value="UDPGT"/>
    <property type="match status" value="1"/>
</dbReference>
<evidence type="ECO:0000313" key="6">
    <source>
        <dbReference type="Proteomes" id="UP000654075"/>
    </source>
</evidence>
<organism evidence="5 6">
    <name type="scientific">Polarella glacialis</name>
    <name type="common">Dinoflagellate</name>
    <dbReference type="NCBI Taxonomy" id="89957"/>
    <lineage>
        <taxon>Eukaryota</taxon>
        <taxon>Sar</taxon>
        <taxon>Alveolata</taxon>
        <taxon>Dinophyceae</taxon>
        <taxon>Suessiales</taxon>
        <taxon>Suessiaceae</taxon>
        <taxon>Polarella</taxon>
    </lineage>
</organism>
<evidence type="ECO:0000256" key="3">
    <source>
        <dbReference type="RuleBase" id="RU003718"/>
    </source>
</evidence>
<dbReference type="InterPro" id="IPR035595">
    <property type="entry name" value="UDP_glycos_trans_CS"/>
</dbReference>
<dbReference type="PANTHER" id="PTHR48043:SF145">
    <property type="entry name" value="FI06409P-RELATED"/>
    <property type="match status" value="1"/>
</dbReference>
<feature type="compositionally biased region" description="Polar residues" evidence="4">
    <location>
        <begin position="501"/>
        <end position="511"/>
    </location>
</feature>
<evidence type="ECO:0000256" key="4">
    <source>
        <dbReference type="SAM" id="MobiDB-lite"/>
    </source>
</evidence>
<sequence length="511" mass="53739">MASGNLCFVFIFPTHVGHTNPSLPIARRLVELGHEVHYVCHDPLRLKIEATGAVFHSAVQCEPELYLGRGTNFFSMLTHIEEEFGLDPEKVVVALWQLQNVMIAKVLPGLLRLLGELKPDVIIACPVASPEGSAAAEAIGRPFVALNTFAGPGAMSTAVGVSLAAEKVTYQELDLLRRTFPANIAAVRQLKEEFGVRREAGLPFALGFLDSIGNAVFTLSTTLEDLEDPMSPDLKRDYAAAGATLVAVGPLLDHVQAVGACGILAKVKAARATGRQVVLVSMGTVVTGDMLFWGWRGRPTGEDGQPRGLSGKELCQAAWSGAFDAFGASDAEEGALIVVAVGTQTDALDGLTPPANAICCPFLPQVDILRAGVDLFLTHGGQNSFTKSLAHGTPVVVCPGFSDQITNSHKAIALGVGLKVDRPNPEGGQHVAAVAAAQYRRDVRSALLQVMAGRQFAAAANNCAERLSRAGGVNLAVDLVLQAAKRGDKSKAQVKSAATPMRQSPASFAGC</sequence>
<dbReference type="Gene3D" id="3.40.50.2000">
    <property type="entry name" value="Glycogen Phosphorylase B"/>
    <property type="match status" value="2"/>
</dbReference>
<evidence type="ECO:0000256" key="2">
    <source>
        <dbReference type="ARBA" id="ARBA00022679"/>
    </source>
</evidence>
<dbReference type="EMBL" id="CAJNNV010031185">
    <property type="protein sequence ID" value="CAE8634946.1"/>
    <property type="molecule type" value="Genomic_DNA"/>
</dbReference>
<dbReference type="GO" id="GO:0008194">
    <property type="term" value="F:UDP-glycosyltransferase activity"/>
    <property type="evidence" value="ECO:0007669"/>
    <property type="project" value="InterPro"/>
</dbReference>
<gene>
    <name evidence="5" type="ORF">PGLA1383_LOCUS50556</name>
</gene>